<feature type="domain" description="PIN" evidence="7">
    <location>
        <begin position="7"/>
        <end position="134"/>
    </location>
</feature>
<dbReference type="PANTHER" id="PTHR35901:SF1">
    <property type="entry name" value="EXONUCLEASE VAPC9"/>
    <property type="match status" value="1"/>
</dbReference>
<dbReference type="InterPro" id="IPR051619">
    <property type="entry name" value="TypeII_TA_RNase_PINc/VapC"/>
</dbReference>
<feature type="binding site" evidence="6">
    <location>
        <position position="9"/>
    </location>
    <ligand>
        <name>Mg(2+)</name>
        <dbReference type="ChEBI" id="CHEBI:18420"/>
    </ligand>
</feature>
<dbReference type="Gene3D" id="3.40.50.1010">
    <property type="entry name" value="5'-nuclease"/>
    <property type="match status" value="1"/>
</dbReference>
<keyword evidence="6" id="KW-0800">Toxin</keyword>
<dbReference type="HAMAP" id="MF_00265">
    <property type="entry name" value="VapC_Nob1"/>
    <property type="match status" value="1"/>
</dbReference>
<dbReference type="PANTHER" id="PTHR35901">
    <property type="entry name" value="RIBONUCLEASE VAPC3"/>
    <property type="match status" value="1"/>
</dbReference>
<comment type="cofactor">
    <cofactor evidence="6">
        <name>Mg(2+)</name>
        <dbReference type="ChEBI" id="CHEBI:18420"/>
    </cofactor>
</comment>
<protein>
    <recommendedName>
        <fullName evidence="6">Ribonuclease VapC</fullName>
        <shortName evidence="6">RNase VapC</shortName>
        <ecNumber evidence="6">3.1.-.-</ecNumber>
    </recommendedName>
    <alternativeName>
        <fullName evidence="6">Toxin VapC</fullName>
    </alternativeName>
</protein>
<evidence type="ECO:0000256" key="5">
    <source>
        <dbReference type="ARBA" id="ARBA00022842"/>
    </source>
</evidence>
<keyword evidence="4 6" id="KW-0378">Hydrolase</keyword>
<dbReference type="Proteomes" id="UP000500970">
    <property type="component" value="Chromosome"/>
</dbReference>
<sequence length="155" mass="16812">MNPIRLILDASLALAWLIGRADARESLLARHLLEVAHGSKNTVPLIWHTEVANGTLRAERSQRVSAGQLFSFNQLIERLPIFPDPAGPSSGIARSYQLARTHGLTVYDASYLELAQRHNAYLATFDRKLADAARASGVAVFGQPHGIAEPAASYG</sequence>
<name>A0A7D4ILD0_9BURK</name>
<dbReference type="GO" id="GO:0004540">
    <property type="term" value="F:RNA nuclease activity"/>
    <property type="evidence" value="ECO:0007669"/>
    <property type="project" value="InterPro"/>
</dbReference>
<evidence type="ECO:0000256" key="6">
    <source>
        <dbReference type="HAMAP-Rule" id="MF_00265"/>
    </source>
</evidence>
<dbReference type="EC" id="3.1.-.-" evidence="6"/>
<dbReference type="SUPFAM" id="SSF88723">
    <property type="entry name" value="PIN domain-like"/>
    <property type="match status" value="1"/>
</dbReference>
<dbReference type="InterPro" id="IPR029060">
    <property type="entry name" value="PIN-like_dom_sf"/>
</dbReference>
<evidence type="ECO:0000259" key="7">
    <source>
        <dbReference type="Pfam" id="PF01850"/>
    </source>
</evidence>
<keyword evidence="2 6" id="KW-0540">Nuclease</keyword>
<evidence type="ECO:0000256" key="2">
    <source>
        <dbReference type="ARBA" id="ARBA00022722"/>
    </source>
</evidence>
<dbReference type="EMBL" id="CP053985">
    <property type="protein sequence ID" value="QKH36064.1"/>
    <property type="molecule type" value="Genomic_DNA"/>
</dbReference>
<dbReference type="GO" id="GO:0090729">
    <property type="term" value="F:toxin activity"/>
    <property type="evidence" value="ECO:0007669"/>
    <property type="project" value="UniProtKB-KW"/>
</dbReference>
<evidence type="ECO:0000313" key="8">
    <source>
        <dbReference type="EMBL" id="QKH36064.1"/>
    </source>
</evidence>
<dbReference type="KEGG" id="apes:FOC84_14355"/>
<evidence type="ECO:0000256" key="3">
    <source>
        <dbReference type="ARBA" id="ARBA00022723"/>
    </source>
</evidence>
<evidence type="ECO:0000256" key="1">
    <source>
        <dbReference type="ARBA" id="ARBA00022649"/>
    </source>
</evidence>
<keyword evidence="9" id="KW-1185">Reference proteome</keyword>
<comment type="similarity">
    <text evidence="6">Belongs to the PINc/VapC protein family.</text>
</comment>
<dbReference type="GO" id="GO:0000287">
    <property type="term" value="F:magnesium ion binding"/>
    <property type="evidence" value="ECO:0007669"/>
    <property type="project" value="UniProtKB-UniRule"/>
</dbReference>
<evidence type="ECO:0000256" key="4">
    <source>
        <dbReference type="ARBA" id="ARBA00022801"/>
    </source>
</evidence>
<comment type="function">
    <text evidence="6">Toxic component of a toxin-antitoxin (TA) system. An RNase.</text>
</comment>
<dbReference type="CDD" id="cd09873">
    <property type="entry name" value="PIN_Pae0151-like"/>
    <property type="match status" value="1"/>
</dbReference>
<keyword evidence="3 6" id="KW-0479">Metal-binding</keyword>
<gene>
    <name evidence="6" type="primary">vapC</name>
    <name evidence="8" type="ORF">FOC84_14355</name>
</gene>
<evidence type="ECO:0000313" key="9">
    <source>
        <dbReference type="Proteomes" id="UP000500970"/>
    </source>
</evidence>
<dbReference type="GO" id="GO:0016787">
    <property type="term" value="F:hydrolase activity"/>
    <property type="evidence" value="ECO:0007669"/>
    <property type="project" value="UniProtKB-KW"/>
</dbReference>
<accession>A0A7D4ILD0</accession>
<feature type="binding site" evidence="6">
    <location>
        <position position="108"/>
    </location>
    <ligand>
        <name>Mg(2+)</name>
        <dbReference type="ChEBI" id="CHEBI:18420"/>
    </ligand>
</feature>
<organism evidence="8 9">
    <name type="scientific">Achromobacter pestifer</name>
    <dbReference type="NCBI Taxonomy" id="1353889"/>
    <lineage>
        <taxon>Bacteria</taxon>
        <taxon>Pseudomonadati</taxon>
        <taxon>Pseudomonadota</taxon>
        <taxon>Betaproteobacteria</taxon>
        <taxon>Burkholderiales</taxon>
        <taxon>Alcaligenaceae</taxon>
        <taxon>Achromobacter</taxon>
    </lineage>
</organism>
<dbReference type="AlphaFoldDB" id="A0A7D4ILD0"/>
<keyword evidence="5 6" id="KW-0460">Magnesium</keyword>
<dbReference type="Pfam" id="PF01850">
    <property type="entry name" value="PIN"/>
    <property type="match status" value="1"/>
</dbReference>
<keyword evidence="1 6" id="KW-1277">Toxin-antitoxin system</keyword>
<dbReference type="RefSeq" id="WP_173144987.1">
    <property type="nucleotide sequence ID" value="NZ_CP053985.1"/>
</dbReference>
<dbReference type="InterPro" id="IPR002716">
    <property type="entry name" value="PIN_dom"/>
</dbReference>
<dbReference type="InterPro" id="IPR022907">
    <property type="entry name" value="VapC_family"/>
</dbReference>
<reference evidence="8 9" key="1">
    <citation type="submission" date="2020-05" db="EMBL/GenBank/DDBJ databases">
        <title>FDA dAtabase for Regulatory Grade micrObial Sequences (FDA-ARGOS): Supporting development and validation of Infectious Disease Dx tests.</title>
        <authorList>
            <person name="Sproer C."/>
            <person name="Gronow S."/>
            <person name="Severitt S."/>
            <person name="Schroder I."/>
            <person name="Tallon L."/>
            <person name="Sadzewicz L."/>
            <person name="Zhao X."/>
            <person name="Vavikolanu K."/>
            <person name="Mehta A."/>
            <person name="Aluvathingal J."/>
            <person name="Nadendla S."/>
            <person name="Myers T."/>
            <person name="Yan Y."/>
            <person name="Sichtig H."/>
        </authorList>
    </citation>
    <scope>NUCLEOTIDE SEQUENCE [LARGE SCALE GENOMIC DNA]</scope>
    <source>
        <strain evidence="8 9">FDAARGOS_790</strain>
    </source>
</reference>
<proteinExistence type="inferred from homology"/>
<dbReference type="InterPro" id="IPR044153">
    <property type="entry name" value="PIN_Pae0151-like"/>
</dbReference>